<dbReference type="PATRIC" id="fig|866895.3.peg.3137"/>
<dbReference type="GO" id="GO:0006012">
    <property type="term" value="P:galactose metabolic process"/>
    <property type="evidence" value="ECO:0007669"/>
    <property type="project" value="UniProtKB-UniPathway"/>
</dbReference>
<dbReference type="RefSeq" id="WP_014644334.1">
    <property type="nucleotide sequence ID" value="NC_017668.1"/>
</dbReference>
<dbReference type="Gene3D" id="3.90.25.10">
    <property type="entry name" value="UDP-galactose 4-epimerase, domain 1"/>
    <property type="match status" value="1"/>
</dbReference>
<dbReference type="HOGENOM" id="CLU_007383_1_10_9"/>
<evidence type="ECO:0000256" key="9">
    <source>
        <dbReference type="SAM" id="MobiDB-lite"/>
    </source>
</evidence>
<keyword evidence="12" id="KW-1185">Reference proteome</keyword>
<dbReference type="eggNOG" id="COG1087">
    <property type="taxonomic scope" value="Bacteria"/>
</dbReference>
<dbReference type="AlphaFoldDB" id="I0JQM5"/>
<comment type="similarity">
    <text evidence="3 8">Belongs to the NAD(P)-dependent epimerase/dehydratase family.</text>
</comment>
<gene>
    <name evidence="11" type="primary">galE2</name>
    <name evidence="11" type="ordered locus">HBHAL_4103</name>
</gene>
<keyword evidence="7 8" id="KW-0413">Isomerase</keyword>
<dbReference type="PRINTS" id="PR01713">
    <property type="entry name" value="NUCEPIMERASE"/>
</dbReference>
<evidence type="ECO:0000256" key="1">
    <source>
        <dbReference type="ARBA" id="ARBA00000083"/>
    </source>
</evidence>
<dbReference type="CDD" id="cd05247">
    <property type="entry name" value="UDP_G4E_1_SDR_e"/>
    <property type="match status" value="1"/>
</dbReference>
<dbReference type="KEGG" id="hhd:HBHAL_4103"/>
<protein>
    <recommendedName>
        <fullName evidence="5 8">UDP-glucose 4-epimerase</fullName>
        <ecNumber evidence="4 8">5.1.3.2</ecNumber>
    </recommendedName>
</protein>
<keyword evidence="6 8" id="KW-0520">NAD</keyword>
<dbReference type="UniPathway" id="UPA00214"/>
<evidence type="ECO:0000256" key="5">
    <source>
        <dbReference type="ARBA" id="ARBA00018569"/>
    </source>
</evidence>
<reference evidence="11 12" key="1">
    <citation type="journal article" date="2013" name="Environ. Microbiol.">
        <title>Chloride and organic osmolytes: a hybrid strategy to cope with elevated salinities by the moderately halophilic, chloride-dependent bacterium Halobacillus halophilus.</title>
        <authorList>
            <person name="Saum S.H."/>
            <person name="Pfeiffer F."/>
            <person name="Palm P."/>
            <person name="Rampp M."/>
            <person name="Schuster S.C."/>
            <person name="Muller V."/>
            <person name="Oesterhelt D."/>
        </authorList>
    </citation>
    <scope>NUCLEOTIDE SEQUENCE [LARGE SCALE GENOMIC DNA]</scope>
    <source>
        <strain evidence="12">ATCC 35676 / DSM 2266 / JCM 20832 / KCTC 3685 / LMG 17431 / NBRC 102448 / NCIMB 2269</strain>
    </source>
</reference>
<comment type="cofactor">
    <cofactor evidence="2 8">
        <name>NAD(+)</name>
        <dbReference type="ChEBI" id="CHEBI:57540"/>
    </cofactor>
</comment>
<dbReference type="EC" id="5.1.3.2" evidence="4 8"/>
<evidence type="ECO:0000259" key="10">
    <source>
        <dbReference type="Pfam" id="PF16363"/>
    </source>
</evidence>
<dbReference type="InterPro" id="IPR036291">
    <property type="entry name" value="NAD(P)-bd_dom_sf"/>
</dbReference>
<feature type="domain" description="NAD(P)-binding" evidence="10">
    <location>
        <begin position="3"/>
        <end position="322"/>
    </location>
</feature>
<dbReference type="GO" id="GO:0003978">
    <property type="term" value="F:UDP-glucose 4-epimerase activity"/>
    <property type="evidence" value="ECO:0007669"/>
    <property type="project" value="UniProtKB-UniRule"/>
</dbReference>
<dbReference type="PANTHER" id="PTHR43725:SF47">
    <property type="entry name" value="UDP-GLUCOSE 4-EPIMERASE"/>
    <property type="match status" value="1"/>
</dbReference>
<evidence type="ECO:0000313" key="11">
    <source>
        <dbReference type="EMBL" id="CCG46445.1"/>
    </source>
</evidence>
<dbReference type="Gene3D" id="3.40.50.720">
    <property type="entry name" value="NAD(P)-binding Rossmann-like Domain"/>
    <property type="match status" value="1"/>
</dbReference>
<dbReference type="NCBIfam" id="NF007956">
    <property type="entry name" value="PRK10675.1"/>
    <property type="match status" value="1"/>
</dbReference>
<accession>I0JQM5</accession>
<dbReference type="STRING" id="866895.HBHAL_4103"/>
<sequence>MILVTGGAGYIGSHICVELLNQGYEVVVVDNLSNSQLESLRRVHELTGKTIEFYEVDLLHSEKLSQVFANHPIDAVIHLAGLKAVGESVKMPLKYYSNNLTGTFTLCEVMKEFNVKKLIFSSSATVYGTPERNPIEESASLQAANPYGRTKLMIEEILEDLYISDQSFSISVLRYFNPIGAHPSGRIGENPKGIPNNLMPYITQVAIGEYSELQVFGNDYPTIDGTGVRDFIHVVDLAKGHVKALEYVTAETGYETYNLGTGEGYSVLQIVHAFEKASGRKIPYKIKGRRSGDIAECFSDPSKAEAKLGWKAEKGINDMCEDAWKWQRNNPNGYSSERSYSYSHDNRE</sequence>
<dbReference type="PANTHER" id="PTHR43725">
    <property type="entry name" value="UDP-GLUCOSE 4-EPIMERASE"/>
    <property type="match status" value="1"/>
</dbReference>
<dbReference type="Pfam" id="PF16363">
    <property type="entry name" value="GDP_Man_Dehyd"/>
    <property type="match status" value="1"/>
</dbReference>
<dbReference type="NCBIfam" id="TIGR01179">
    <property type="entry name" value="galE"/>
    <property type="match status" value="1"/>
</dbReference>
<evidence type="ECO:0000256" key="4">
    <source>
        <dbReference type="ARBA" id="ARBA00013189"/>
    </source>
</evidence>
<dbReference type="GO" id="GO:0005829">
    <property type="term" value="C:cytosol"/>
    <property type="evidence" value="ECO:0007669"/>
    <property type="project" value="TreeGrafter"/>
</dbReference>
<proteinExistence type="inferred from homology"/>
<evidence type="ECO:0000256" key="2">
    <source>
        <dbReference type="ARBA" id="ARBA00001911"/>
    </source>
</evidence>
<name>I0JQM5_HALH3</name>
<dbReference type="EMBL" id="HE717023">
    <property type="protein sequence ID" value="CCG46445.1"/>
    <property type="molecule type" value="Genomic_DNA"/>
</dbReference>
<feature type="region of interest" description="Disordered" evidence="9">
    <location>
        <begin position="327"/>
        <end position="348"/>
    </location>
</feature>
<evidence type="ECO:0000256" key="6">
    <source>
        <dbReference type="ARBA" id="ARBA00023027"/>
    </source>
</evidence>
<dbReference type="InterPro" id="IPR016040">
    <property type="entry name" value="NAD(P)-bd_dom"/>
</dbReference>
<comment type="catalytic activity">
    <reaction evidence="1 8">
        <text>UDP-alpha-D-glucose = UDP-alpha-D-galactose</text>
        <dbReference type="Rhea" id="RHEA:22168"/>
        <dbReference type="ChEBI" id="CHEBI:58885"/>
        <dbReference type="ChEBI" id="CHEBI:66914"/>
        <dbReference type="EC" id="5.1.3.2"/>
    </reaction>
</comment>
<dbReference type="SUPFAM" id="SSF51735">
    <property type="entry name" value="NAD(P)-binding Rossmann-fold domains"/>
    <property type="match status" value="1"/>
</dbReference>
<dbReference type="InterPro" id="IPR005886">
    <property type="entry name" value="UDP_G4E"/>
</dbReference>
<dbReference type="Proteomes" id="UP000007397">
    <property type="component" value="Chromosome"/>
</dbReference>
<evidence type="ECO:0000256" key="3">
    <source>
        <dbReference type="ARBA" id="ARBA00007637"/>
    </source>
</evidence>
<comment type="subunit">
    <text evidence="8">Homodimer.</text>
</comment>
<organism evidence="11 12">
    <name type="scientific">Halobacillus halophilus (strain ATCC 35676 / DSM 2266 / JCM 20832 / KCTC 3685 / LMG 17431 / NBRC 102448 / NCIMB 2269)</name>
    <name type="common">Sporosarcina halophila</name>
    <dbReference type="NCBI Taxonomy" id="866895"/>
    <lineage>
        <taxon>Bacteria</taxon>
        <taxon>Bacillati</taxon>
        <taxon>Bacillota</taxon>
        <taxon>Bacilli</taxon>
        <taxon>Bacillales</taxon>
        <taxon>Bacillaceae</taxon>
        <taxon>Halobacillus</taxon>
    </lineage>
</organism>
<evidence type="ECO:0000256" key="8">
    <source>
        <dbReference type="RuleBase" id="RU366046"/>
    </source>
</evidence>
<evidence type="ECO:0000256" key="7">
    <source>
        <dbReference type="ARBA" id="ARBA00023235"/>
    </source>
</evidence>
<keyword evidence="8" id="KW-0119">Carbohydrate metabolism</keyword>
<evidence type="ECO:0000313" key="12">
    <source>
        <dbReference type="Proteomes" id="UP000007397"/>
    </source>
</evidence>
<comment type="pathway">
    <text evidence="8">Carbohydrate metabolism; galactose metabolism.</text>
</comment>